<evidence type="ECO:0000256" key="2">
    <source>
        <dbReference type="SAM" id="SignalP"/>
    </source>
</evidence>
<reference evidence="3" key="1">
    <citation type="submission" date="2022-05" db="EMBL/GenBank/DDBJ databases">
        <authorList>
            <person name="Pankratov T."/>
        </authorList>
    </citation>
    <scope>NUCLEOTIDE SEQUENCE</scope>
    <source>
        <strain evidence="3">BP6-180914</strain>
    </source>
</reference>
<name>A0AA41YX37_9HYPH</name>
<keyword evidence="1" id="KW-0472">Membrane</keyword>
<dbReference type="AlphaFoldDB" id="A0AA41YX37"/>
<evidence type="ECO:0000313" key="4">
    <source>
        <dbReference type="Proteomes" id="UP001165667"/>
    </source>
</evidence>
<feature type="signal peptide" evidence="2">
    <location>
        <begin position="1"/>
        <end position="21"/>
    </location>
</feature>
<comment type="caution">
    <text evidence="3">The sequence shown here is derived from an EMBL/GenBank/DDBJ whole genome shotgun (WGS) entry which is preliminary data.</text>
</comment>
<dbReference type="Proteomes" id="UP001165667">
    <property type="component" value="Unassembled WGS sequence"/>
</dbReference>
<proteinExistence type="predicted"/>
<keyword evidence="1" id="KW-1133">Transmembrane helix</keyword>
<dbReference type="EMBL" id="JAMOIM010000007">
    <property type="protein sequence ID" value="MCW6508895.1"/>
    <property type="molecule type" value="Genomic_DNA"/>
</dbReference>
<keyword evidence="1" id="KW-0812">Transmembrane</keyword>
<gene>
    <name evidence="3" type="ORF">M8523_12780</name>
</gene>
<protein>
    <submittedName>
        <fullName evidence="3">Uncharacterized protein</fullName>
    </submittedName>
</protein>
<keyword evidence="4" id="KW-1185">Reference proteome</keyword>
<accession>A0AA41YX37</accession>
<feature type="chain" id="PRO_5041361208" evidence="2">
    <location>
        <begin position="22"/>
        <end position="133"/>
    </location>
</feature>
<dbReference type="RefSeq" id="WP_282585258.1">
    <property type="nucleotide sequence ID" value="NZ_JAMOIM010000007.1"/>
</dbReference>
<keyword evidence="2" id="KW-0732">Signal</keyword>
<feature type="transmembrane region" description="Helical" evidence="1">
    <location>
        <begin position="28"/>
        <end position="46"/>
    </location>
</feature>
<evidence type="ECO:0000313" key="3">
    <source>
        <dbReference type="EMBL" id="MCW6508895.1"/>
    </source>
</evidence>
<evidence type="ECO:0000256" key="1">
    <source>
        <dbReference type="SAM" id="Phobius"/>
    </source>
</evidence>
<organism evidence="3 4">
    <name type="scientific">Lichenifustis flavocetrariae</name>
    <dbReference type="NCBI Taxonomy" id="2949735"/>
    <lineage>
        <taxon>Bacteria</taxon>
        <taxon>Pseudomonadati</taxon>
        <taxon>Pseudomonadota</taxon>
        <taxon>Alphaproteobacteria</taxon>
        <taxon>Hyphomicrobiales</taxon>
        <taxon>Lichenihabitantaceae</taxon>
        <taxon>Lichenifustis</taxon>
    </lineage>
</organism>
<sequence>MKKVWVGVMLAALVSGSAAEARDNTAAILGGVAAGALGGAVLGTVLSNRAQAQPAPVYVQPAPPPTIVEVERPRPMVRTVVASPYDDQAFDLKDACDHGNRHACIRFGIMIGKHQERVATWRRTHPDFFSYED</sequence>